<dbReference type="InterPro" id="IPR036322">
    <property type="entry name" value="WD40_repeat_dom_sf"/>
</dbReference>
<dbReference type="Proteomes" id="UP001497497">
    <property type="component" value="Unassembled WGS sequence"/>
</dbReference>
<feature type="region of interest" description="Disordered" evidence="9">
    <location>
        <begin position="598"/>
        <end position="641"/>
    </location>
</feature>
<name>A0AAV2HID5_LYMST</name>
<dbReference type="Pfam" id="PF24079">
    <property type="entry name" value="UBR4"/>
    <property type="match status" value="1"/>
</dbReference>
<feature type="region of interest" description="Disordered" evidence="9">
    <location>
        <begin position="2936"/>
        <end position="3025"/>
    </location>
</feature>
<feature type="compositionally biased region" description="Low complexity" evidence="9">
    <location>
        <begin position="3410"/>
        <end position="3427"/>
    </location>
</feature>
<dbReference type="SMART" id="SM00396">
    <property type="entry name" value="ZnF_UBR1"/>
    <property type="match status" value="1"/>
</dbReference>
<feature type="compositionally biased region" description="Acidic residues" evidence="9">
    <location>
        <begin position="569"/>
        <end position="586"/>
    </location>
</feature>
<dbReference type="SUPFAM" id="SSF48371">
    <property type="entry name" value="ARM repeat"/>
    <property type="match status" value="1"/>
</dbReference>
<gene>
    <name evidence="11" type="ORF">GSLYS_00006594001</name>
</gene>
<dbReference type="InterPro" id="IPR056530">
    <property type="entry name" value="UBR4-like_dom"/>
</dbReference>
<evidence type="ECO:0000259" key="10">
    <source>
        <dbReference type="PROSITE" id="PS51157"/>
    </source>
</evidence>
<reference evidence="11 12" key="1">
    <citation type="submission" date="2024-04" db="EMBL/GenBank/DDBJ databases">
        <authorList>
            <consortium name="Genoscope - CEA"/>
            <person name="William W."/>
        </authorList>
    </citation>
    <scope>NUCLEOTIDE SEQUENCE [LARGE SCALE GENOMIC DNA]</scope>
</reference>
<feature type="region of interest" description="UBR4 E3 catalytic module" evidence="7">
    <location>
        <begin position="4798"/>
        <end position="5267"/>
    </location>
</feature>
<evidence type="ECO:0000313" key="11">
    <source>
        <dbReference type="EMBL" id="CAL1532573.1"/>
    </source>
</evidence>
<dbReference type="PANTHER" id="PTHR21725">
    <property type="entry name" value="E3 UBIQUITIN-PROTEIN LIGASE UBR4"/>
    <property type="match status" value="1"/>
</dbReference>
<dbReference type="GO" id="GO:0005516">
    <property type="term" value="F:calmodulin binding"/>
    <property type="evidence" value="ECO:0007669"/>
    <property type="project" value="UniProtKB-KW"/>
</dbReference>
<evidence type="ECO:0000256" key="8">
    <source>
        <dbReference type="SAM" id="Coils"/>
    </source>
</evidence>
<evidence type="ECO:0000256" key="9">
    <source>
        <dbReference type="SAM" id="MobiDB-lite"/>
    </source>
</evidence>
<dbReference type="Pfam" id="PF13764">
    <property type="entry name" value="E3_UbLigase_R4"/>
    <property type="match status" value="1"/>
</dbReference>
<dbReference type="InterPro" id="IPR025704">
    <property type="entry name" value="E3_Ub_ligase_UBR4_C"/>
</dbReference>
<feature type="zinc finger region" description="UBR-type" evidence="6">
    <location>
        <begin position="1682"/>
        <end position="1751"/>
    </location>
</feature>
<dbReference type="InterPro" id="IPR045189">
    <property type="entry name" value="UBR4-like"/>
</dbReference>
<feature type="region of interest" description="Disordered" evidence="9">
    <location>
        <begin position="549"/>
        <end position="586"/>
    </location>
</feature>
<dbReference type="InterPro" id="IPR045841">
    <property type="entry name" value="E3_UBR4_N"/>
</dbReference>
<feature type="compositionally biased region" description="Polar residues" evidence="9">
    <location>
        <begin position="2964"/>
        <end position="2977"/>
    </location>
</feature>
<protein>
    <recommendedName>
        <fullName evidence="10">UBR-type domain-containing protein</fullName>
    </recommendedName>
</protein>
<evidence type="ECO:0000313" key="12">
    <source>
        <dbReference type="Proteomes" id="UP001497497"/>
    </source>
</evidence>
<dbReference type="PANTHER" id="PTHR21725:SF1">
    <property type="entry name" value="E3 UBIQUITIN-PROTEIN LIGASE UBR4"/>
    <property type="match status" value="1"/>
</dbReference>
<feature type="coiled-coil region" evidence="8">
    <location>
        <begin position="4845"/>
        <end position="4879"/>
    </location>
</feature>
<evidence type="ECO:0000256" key="6">
    <source>
        <dbReference type="PROSITE-ProRule" id="PRU00508"/>
    </source>
</evidence>
<organism evidence="11 12">
    <name type="scientific">Lymnaea stagnalis</name>
    <name type="common">Great pond snail</name>
    <name type="synonym">Helix stagnalis</name>
    <dbReference type="NCBI Taxonomy" id="6523"/>
    <lineage>
        <taxon>Eukaryota</taxon>
        <taxon>Metazoa</taxon>
        <taxon>Spiralia</taxon>
        <taxon>Lophotrochozoa</taxon>
        <taxon>Mollusca</taxon>
        <taxon>Gastropoda</taxon>
        <taxon>Heterobranchia</taxon>
        <taxon>Euthyneura</taxon>
        <taxon>Panpulmonata</taxon>
        <taxon>Hygrophila</taxon>
        <taxon>Lymnaeoidea</taxon>
        <taxon>Lymnaeidae</taxon>
        <taxon>Lymnaea</taxon>
    </lineage>
</organism>
<feature type="region of interest" description="Disordered" evidence="9">
    <location>
        <begin position="3410"/>
        <end position="3429"/>
    </location>
</feature>
<feature type="compositionally biased region" description="Low complexity" evidence="9">
    <location>
        <begin position="551"/>
        <end position="565"/>
    </location>
</feature>
<feature type="compositionally biased region" description="Basic and acidic residues" evidence="9">
    <location>
        <begin position="428"/>
        <end position="443"/>
    </location>
</feature>
<proteinExistence type="inferred from homology"/>
<feature type="region of interest" description="Disordered" evidence="9">
    <location>
        <begin position="428"/>
        <end position="456"/>
    </location>
</feature>
<dbReference type="PROSITE" id="PS51157">
    <property type="entry name" value="ZF_UBR"/>
    <property type="match status" value="1"/>
</dbReference>
<dbReference type="PROSITE" id="PS52043">
    <property type="entry name" value="UBR4_E3"/>
    <property type="match status" value="1"/>
</dbReference>
<evidence type="ECO:0000256" key="1">
    <source>
        <dbReference type="ARBA" id="ARBA00009970"/>
    </source>
</evidence>
<accession>A0AAV2HID5</accession>
<dbReference type="Pfam" id="PF19423">
    <property type="entry name" value="E3_UBR4_N"/>
    <property type="match status" value="1"/>
</dbReference>
<feature type="compositionally biased region" description="Acidic residues" evidence="9">
    <location>
        <begin position="1654"/>
        <end position="1676"/>
    </location>
</feature>
<dbReference type="InterPro" id="IPR016024">
    <property type="entry name" value="ARM-type_fold"/>
</dbReference>
<comment type="caution">
    <text evidence="11">The sequence shown here is derived from an EMBL/GenBank/DDBJ whole genome shotgun (WGS) entry which is preliminary data.</text>
</comment>
<feature type="region of interest" description="Disordered" evidence="9">
    <location>
        <begin position="2756"/>
        <end position="2814"/>
    </location>
</feature>
<dbReference type="CDD" id="cd19680">
    <property type="entry name" value="UBR-box_UBR4"/>
    <property type="match status" value="1"/>
</dbReference>
<feature type="domain" description="UBR-type" evidence="10">
    <location>
        <begin position="1682"/>
        <end position="1751"/>
    </location>
</feature>
<evidence type="ECO:0000256" key="4">
    <source>
        <dbReference type="ARBA" id="ARBA00022833"/>
    </source>
</evidence>
<feature type="compositionally biased region" description="Basic and acidic residues" evidence="9">
    <location>
        <begin position="621"/>
        <end position="630"/>
    </location>
</feature>
<evidence type="ECO:0000256" key="7">
    <source>
        <dbReference type="PROSITE-ProRule" id="PRU01388"/>
    </source>
</evidence>
<evidence type="ECO:0000256" key="2">
    <source>
        <dbReference type="ARBA" id="ARBA00022723"/>
    </source>
</evidence>
<comment type="similarity">
    <text evidence="1 7">Belongs to the UBR4 family.</text>
</comment>
<dbReference type="EMBL" id="CAXITT010000118">
    <property type="protein sequence ID" value="CAL1532573.1"/>
    <property type="molecule type" value="Genomic_DNA"/>
</dbReference>
<keyword evidence="3 7" id="KW-0863">Zinc-finger</keyword>
<feature type="compositionally biased region" description="Gly residues" evidence="9">
    <location>
        <begin position="2979"/>
        <end position="2989"/>
    </location>
</feature>
<keyword evidence="12" id="KW-1185">Reference proteome</keyword>
<feature type="compositionally biased region" description="Polar residues" evidence="9">
    <location>
        <begin position="2995"/>
        <end position="3018"/>
    </location>
</feature>
<keyword evidence="4" id="KW-0862">Zinc</keyword>
<evidence type="ECO:0000256" key="5">
    <source>
        <dbReference type="ARBA" id="ARBA00022860"/>
    </source>
</evidence>
<sequence>MYIAIDHKLTEMAMSSDGGFSWSTVKNLLTSGCPTPTFNKNDLPELTKLIIEREKEILNHGEEQEAFYSLFVALATNAFCSVSGSLSKTNLVQVNAACKVLLSFLLNRLETPHKLCATTPKHMIMLICAMCRGGQSLSRPDVVTFTCLFKPVEVPGGKDEQAKDPQVKEKPKEKKLPRLDTQADLFDQMTSVFSEVTTSTVTKADLSNEGTERETKTPVLLMSQATEAPEDSSALFCQKNTEAFLSMNGADILLASCMQQSFLSKYLQRYTDAQKGSTFMLPGTLSQALTTRNGYQFLLAEVSDVWRAFSLPILEPLSPKRLKTIVEVTLGCLFAAVSVATADTVVNAVRPSGPAQAPGPKDEEMDSQGHSIVQKSLEIFNWVSAAIKTSTRAGGSMAQNLNLLAAWETLKGLQGILSLTHAAILERKDTKPKLPDGAPKKDPPSVPTRPGSAKSGPPFLSVTAVALATNAIKLLIPLLEDLAVEGPDELETSDSTPTDDTGLRVGILDNPSAWARVKELLRTVALPDLMIQLMSTAFKKAVYLKRQKQGSDSQETISSSSTSDSNTFYEDDFSTSEDSSEDDDSEPILGQWLEEALSPSESITTTPPPPPPPRVDALGGEGKRQREAVVGERSPNFVPDKREPEGFTTLVSTVMNFFNVYLLTSRNSNIREITRSSITQEHIAMLSQLTKDLDKECARVDNDKGYMVVSNVVARFNHSLIATGALSEQLQDFYLFSLGLSPTSVDPWPLTAHPRCLAVLVSVLLLRQQQERGDSEVKAGSTDNAVIAIWDKFLKRLQSTIESCENKTEVMEDVNVEHMQVLLFLFHGLRLAQKKGILIKISQMVMDVSPACTESQVPSTLSRIEKTVPLALSRLVLILEYFLHYFYDPPLQLMDQVQHNLFTSHALLTEKEGTSSRASKFFPCREVEENFRKNLQTPEHTEGVGFCSVGAMKPRFYHLCPADPNLQDISKVDGLAVSVLLSSEYKLNYNQFYSSCVRLLMAGSQCDKTKERLTLLDASAMHYHFLLLWRLLSCLPPSLEYIQMLSKTDVSMEEAFILHTLRWAPRIGHRSYSTWIQDCLVKQGLTTEEASELFETAAGLSNTSRFDVMLAMSYISQQIAKLPNISTNEVSAKDLPGMSDILILDAMMAKCQVSLDDTFTKAQSDPDPNKAMQFTKDLIPAIFVLIEAFSAFARSCILTKVAIPEDKSLTRQRLKAFGQVLSVGSNHPSAVKGLGSSVVGLLPSSVRNAVDKWNNSGGNEFPTMGAWRNAFASDPIPSESYIDAIHSAHMVTLSGQSPFCINASLRHVLHSLVRFGSDLILWCPGANSAGLVKVMFPLIYDVSTEYLRDMVMLLKEKFLGPLEENRFEEKAYRHAIQACNQIIVDFSDPESGLDEKILYECIKFMETNLEKPVARKAFKEVYTGTANLITLLLTVARTNLTDIYAACLLKFFIKLLQLAEREPNDENLRTLSQNLSELSQVDSGDLRTLLLKILKGSEAAPVKHLVKDNNLLFQTFIQHFVRVISKEEAVVHILETILPMGTPLLESGKPADLLAFPELMVVMQTLAGAGSGRGHVHLFQTSIQWLELCMSSLAKKETLETAINNESEKQGLLETLYCLLSYIGEILGALKRSTDKGRSFSPILEQDPLPLPETEGDWAEDLAHDDDDSAGEDSDEETLNNKLCTFTITQKEFMNQHWYHCHTCKMVDGVGVCTMCAKVCHKDHDITYAKFGSFFCDCGAKEDGSCKALTKRTAQSGLDSVTPLSQSPFAVESLQHHSSLRRRLSPFPENEAGKSGEGLRSLELFNKAREVLFARLQNYRNELLTYLNTSGTISNVLDILNSIVPPLTQRYRTVTWAGSCGNAQQALNDLHNKPKEVESATDQLMTVTLGSQEGAFENVRMNYSGDQGQAIRQLITGHMMRRVAMCVLSSPHGKRQHLAVSHEKGKMTILQLSALLKQADSSKKKLTLTRLSSAPVPFTVLSITGNPCNEDYLAVCGLKDCHVMTFTSSGTVADHLVLHPSLTSGNFIIKAVWLPGSQTELAIITADFVKIYDLGVDAISPQYFFLLPSGKVRDVTFIFNDDCRAMVMIASSGYIYTQTLEESSSAKHGPFYITNVLEVKHADLKDINGQVAGGGVSVYYSHALQLIFFSYSSGKSFAAPVAKDLSTVTNLFPISFKCSNGGSKVGSQPLVAWSEVPGHTGLLYCMVQTTNNPIVLMVKPDVILVQEIKVLPSKAKIQDVVAIRHPASNSDQHRTTMILLCEDGSLRIYMANVEATNFWMSPSLQPKSPIAVLKPVKKKKIVKSGRTNSSISFPVDFFEHCQHSNDVEYGGNDILQVYNTAQVKNRLNTSGLYVASTKPNGFTMEITNTNSSTIPIGIRIFVGSQTIERAPAYVEVFRRQIALQLNARARWFDIPFTREESLTAEKKFDIFFGSSMDPNSITMVDSVKVYVKTKEAFGWPEEPEDFPEPSAPAKVVTNSNSGPTMEVDSTPAAAVPLTGADRLLSSALEVLDGAFTVTSPPEGEDSARKETLNLATSLLTLTSPELVQLHTKSLLASLFQTKTAYHNHKDEALLKNVMSCLISTASTDVPDMDVETFQHMLVTARSVSVCRPMNLVKFAETQDAGIQSLEVTDLEEKQTEKKERKSEATTLYSLTEAEKGHFTSRLVEIFWRLHSAKPSNPMLAPVCLPGLTNIDVTVSSLIEVIHGFTLCDPDCVQLATKHYVRMLLSQDPAVSFSCRHTLIRVLRPRHKRRRVYIPSPPLLTPQGQEGNEEDEGQGKKGNKPDTPPVPLFLPPQAEVAVTPPPEQDQEPDPDELYEVVDNNMMLDDGMVPANAMQGLMMLDDGMVPANAMQGLEALWGMEANFPPMVEIPPDADDETMVELAIALSLQEQGGGQVGQLPSVLAGQLANNLGINLGQAGSNLAIQGLAMAPVGQEDDDLELEEQPLSDTTASAPASDDEIGSTAATDGSTLRTSPAEQGGGSGAGSESGGSAVDSISATSGRSSSYGFHTTESNQPGRRSEVGSFAASAGYSAPNVDNSEPDTDTTQRLHILRLKFLETLLNYFPEVQKVGGVRSVPYMQVLLMLTTDLEPDEDKDRAALDLFLTTIIRELDLSGKDLQQISCRSDHFEVKLILLRLVSVLLSRSRSGTKYSSESSFVSNKTACALLQSGAIPYCLQVLTNLLPYWRTYTTEEEDSSNMPGQLLKPHPSHGPPDMSPFFLRQYVKGHANDIFRDYPPLLTEMVLRLPHQLKKISDDQRSEGAVFDPKWQELLSEYMLTQQTPFVKRQVRKLLMFICGSKDKYRQLRDDHTIQSNLQQMTTTCKKGGLEASVDLAAHSIILPYDTLLTMIEHLKVVCDIATSRPYNWQQYCKLKQDTLPYLISASILLDEGVAPTLLQLLQCAICGVKSQSHGHSSGSGSSSTSPVKVKSKKEAVKLKMDDLDSAGMYKKGESEESRPFDDSLCRELVKQLNATLDKNLFIKFVRTYLLDSNSSNNRWLAHGLVLQIYRKSSQAEQETLLDSLWDLWPEVPVFGRKAAQFVDLLGYFLLKTPGLSDKKVCEYLNKAVTLLKEENQILAHHSNATVYNMLQGLVDFDGYYLESDPCLVCNNPEVPFQTLKLSAVKVDSKFTTTTQIVKLVGSHVISKISLRISDLKRTKMVQTLNIYYNNRSVQAVVELRNRPGLWHKARKVRLTSGQTEVKVEFPIPIVACNLMIEYADFYDNVQATAETLQCPRCSASVPASPGVCGNCGENVYQCHKCRSINYDEKDPFLCNSCGFCKYAKFDLTLQAKPCCAVDPIENEEDRKKAISSINSLLEKADRIYKQLQLHRPVLESLLIQVAEHGSDRPPAGGKELNGASGTVPVSSVNKAIQLLAQKYCGECKAAFDELSKIIQKVMACRGELVEYDQQQREAAKGQVPVPLGAKPKTMHSETKGSKSCIIKEKKECLKSSNCFGCASAAVEHCITLLRALVTNSEMRQTLCSQGMIKQLIDYNLRHGALSVRTEVRTLLCLLTRDNRRGTEEMNNLIMTRITAAIKGHQSNPDLGSSVRHEIMLLATSLHQDDSCWEQRTRCVMRLFLMGMQMRSPVIMESITLPCLRILQGLVKHDLVSFINGKKKEGEKATADSMPAKFHMDVRKWLAGDPRYSYQNWKRRLPKPVFLAEVSNGGESNTRADYLMEKYAAKWKQHMWKVPAVTLKLTQTTWLQQAMFSPSSRSARQTACSVIEAISQVFSRRKEVIDMLTNCLDDVGRSGECATEFLALYKRLINQDKWKFYLAIKGVMMHLADLISREVEHLQYLEEATLSSDLAQGFALKSLTELLALFIEQEKLKQHYKNRLVGYVLNGYLSLRKLVVQRTKLIDDTQEKLLQMLEELTTGTESETKEFMSVCVQTVKKYPLDDNRSPVFIFERLCSIIYPEENDVAEFFLILEKDPQQEDFLQGRMLGNPYSCVEPGMGPLMRDIKNKICTDCELVALLDDDTGMELLVNKKIISLDLPVKDVYKKIWLPEHGEGEPMPVLYRMRGLLGDATEDMINSLDSGSEDDIDKEDVYKMANVLRECGGLEVMLERLASIKDLVLGKQLMVVLLKLFSYTVNVKANRQHLTSPELNSINIMLGALNLALWSEQEGATSTKGQTITEQMLHIMEVVLLEASEQPPEKYTEFSKQCGDKDQLLMMLDRINSPFVRSNPTVLQALMRLIPFLAFGEDDKMEALLTHFKPYLQFDKFDLEHSQDEEIHLDCFCSIASAIESNANGIRLKNLILEHGMVQTAVDYILKHAPQIRTLLATDSEMWKDFLTKPSLSYCLRMLTGLCTKHAPTQNQISQSCIPILHKLEQVSSDQHVGTLAENLLDALKTNEESAKKIEEVRQQTKAEKKRLAMAVRKKHLGALGMTTNEKGQVTVKSSVLKQMEDLKEETGLTCCICREGYRYQPQKVLAIYTFSRRCNMEDHESKTRKSVGYSTVTHFNVIHVDCHTAAVRHARGREEWESAALQNANTRCNGLLPLWGPQVQESVFASCLARHNNYLQECTGIRDLNYSYNIHDLKLLLLRFSQEKSFSDESGGGGPQSNMYLVPLIMHMVLYAINTTRASSREEKNLTSFLEMPATKWVENSGEAEGVLYSTALALHILPPSRWREVRKKLLERILITAHVRALCPLDAQQSMPPLTDRSVQPYSAYKALLVYFGLVNTFFDKVFGRVTQAEGVLWTKALFEHIRHNDKSVLEQCDQVLNVYQEEFITCQSFSEFIDVVGLLPEINDPDEFIKTCLQSIP</sequence>
<keyword evidence="5" id="KW-0112">Calmodulin-binding</keyword>
<evidence type="ECO:0000256" key="3">
    <source>
        <dbReference type="ARBA" id="ARBA00022771"/>
    </source>
</evidence>
<keyword evidence="2" id="KW-0479">Metal-binding</keyword>
<keyword evidence="8" id="KW-0175">Coiled coil</keyword>
<dbReference type="GO" id="GO:0008270">
    <property type="term" value="F:zinc ion binding"/>
    <property type="evidence" value="ECO:0007669"/>
    <property type="project" value="UniProtKB-KW"/>
</dbReference>
<dbReference type="InterPro" id="IPR003126">
    <property type="entry name" value="Znf_UBR"/>
</dbReference>
<dbReference type="InterPro" id="IPR047509">
    <property type="entry name" value="UBR4-like_UBR-box"/>
</dbReference>
<feature type="region of interest" description="Disordered" evidence="9">
    <location>
        <begin position="1641"/>
        <end position="1676"/>
    </location>
</feature>
<dbReference type="Pfam" id="PF02207">
    <property type="entry name" value="zf-UBR"/>
    <property type="match status" value="1"/>
</dbReference>
<feature type="region of interest" description="Disordered" evidence="9">
    <location>
        <begin position="157"/>
        <end position="176"/>
    </location>
</feature>
<feature type="compositionally biased region" description="Acidic residues" evidence="9">
    <location>
        <begin position="2936"/>
        <end position="2946"/>
    </location>
</feature>
<dbReference type="SUPFAM" id="SSF50978">
    <property type="entry name" value="WD40 repeat-like"/>
    <property type="match status" value="1"/>
</dbReference>